<dbReference type="AlphaFoldDB" id="A0A7R8UYW3"/>
<name>A0A7R8UYW3_HERIL</name>
<proteinExistence type="predicted"/>
<dbReference type="InParanoid" id="A0A7R8UYW3"/>
<gene>
    <name evidence="2" type="ORF">HERILL_LOCUS12119</name>
</gene>
<dbReference type="EMBL" id="LR899012">
    <property type="protein sequence ID" value="CAD7089578.1"/>
    <property type="molecule type" value="Genomic_DNA"/>
</dbReference>
<dbReference type="FunCoup" id="A0A7R8UYW3">
    <property type="interactions" value="91"/>
</dbReference>
<accession>A0A7R8UYW3</accession>
<dbReference type="Proteomes" id="UP000594454">
    <property type="component" value="Chromosome 4"/>
</dbReference>
<feature type="signal peptide" evidence="1">
    <location>
        <begin position="1"/>
        <end position="32"/>
    </location>
</feature>
<keyword evidence="1" id="KW-0732">Signal</keyword>
<evidence type="ECO:0008006" key="4">
    <source>
        <dbReference type="Google" id="ProtNLM"/>
    </source>
</evidence>
<keyword evidence="3" id="KW-1185">Reference proteome</keyword>
<organism evidence="2 3">
    <name type="scientific">Hermetia illucens</name>
    <name type="common">Black soldier fly</name>
    <dbReference type="NCBI Taxonomy" id="343691"/>
    <lineage>
        <taxon>Eukaryota</taxon>
        <taxon>Metazoa</taxon>
        <taxon>Ecdysozoa</taxon>
        <taxon>Arthropoda</taxon>
        <taxon>Hexapoda</taxon>
        <taxon>Insecta</taxon>
        <taxon>Pterygota</taxon>
        <taxon>Neoptera</taxon>
        <taxon>Endopterygota</taxon>
        <taxon>Diptera</taxon>
        <taxon>Brachycera</taxon>
        <taxon>Stratiomyomorpha</taxon>
        <taxon>Stratiomyidae</taxon>
        <taxon>Hermetiinae</taxon>
        <taxon>Hermetia</taxon>
    </lineage>
</organism>
<evidence type="ECO:0000256" key="1">
    <source>
        <dbReference type="SAM" id="SignalP"/>
    </source>
</evidence>
<evidence type="ECO:0000313" key="3">
    <source>
        <dbReference type="Proteomes" id="UP000594454"/>
    </source>
</evidence>
<protein>
    <recommendedName>
        <fullName evidence="4">Neuropeptide-like 1</fullName>
    </recommendedName>
</protein>
<sequence length="533" mass="60338">MGRGGDLCRRKLFLKAWIFLCMLLNAVTPQSAEGGLTQCEIETIIRELTNPNPEYQMHIASLRNQLRSLLGRKLPDDNFLDSDDSLEADKRSIGSLARNGFLNNGKRYVGSLARSDSLRSQFDTIKRSLATLAKNGQLPSREPDYNDSAQQWSEKRNLGSLARSGYLAGKRNIGSLARDFQLPSSSTGKRNIAALARDGLVPSLNPKRNMASLARTGAFPAYKRDFGNNYWSDDWNSSEVDKRNLGALKNSPVHGSRQKRDIGYDLEIADPVMQNAGSVDYDELRNAINQFYNSYLGVNNHEEKRFLGSVARSGWYQYRPSSVEKRNLQSLARNGMLRSDLARNKNAILDRLRVQDGCQPFVPYEADDSVVRAGRGLKQTDSSSHKSDFDNPSWEIVDDATLAHGYSETPLVGVHPDYRAPGAHHHDSQLYTGEVYDVPNLIINSIDDSNNNKHNNDNYYSSVRHPLDFQLRQLEEAQQQLEYGLQDQEQDDNDNNLLENYVYNVVNNNSPYDENEEINDKLYEFNVNANYLY</sequence>
<evidence type="ECO:0000313" key="2">
    <source>
        <dbReference type="EMBL" id="CAD7089578.1"/>
    </source>
</evidence>
<feature type="chain" id="PRO_5031403314" description="Neuropeptide-like 1" evidence="1">
    <location>
        <begin position="33"/>
        <end position="533"/>
    </location>
</feature>
<dbReference type="OrthoDB" id="6426745at2759"/>
<reference evidence="2 3" key="1">
    <citation type="submission" date="2020-11" db="EMBL/GenBank/DDBJ databases">
        <authorList>
            <person name="Wallbank WR R."/>
            <person name="Pardo Diaz C."/>
            <person name="Kozak K."/>
            <person name="Martin S."/>
            <person name="Jiggins C."/>
            <person name="Moest M."/>
            <person name="Warren A I."/>
            <person name="Generalovic N T."/>
            <person name="Byers J.R.P. K."/>
            <person name="Montejo-Kovacevich G."/>
            <person name="Yen C E."/>
        </authorList>
    </citation>
    <scope>NUCLEOTIDE SEQUENCE [LARGE SCALE GENOMIC DNA]</scope>
</reference>